<dbReference type="GO" id="GO:0006629">
    <property type="term" value="P:lipid metabolic process"/>
    <property type="evidence" value="ECO:0007669"/>
    <property type="project" value="InterPro"/>
</dbReference>
<name>A0AAW1NQD9_9CHLO</name>
<dbReference type="Pfam" id="PF01764">
    <property type="entry name" value="Lipase_3"/>
    <property type="match status" value="1"/>
</dbReference>
<proteinExistence type="predicted"/>
<comment type="caution">
    <text evidence="3">The sequence shown here is derived from an EMBL/GenBank/DDBJ whole genome shotgun (WGS) entry which is preliminary data.</text>
</comment>
<dbReference type="PANTHER" id="PTHR46023">
    <property type="entry name" value="LIPASE CLASS 3 PROTEIN-LIKE"/>
    <property type="match status" value="1"/>
</dbReference>
<dbReference type="InterPro" id="IPR029058">
    <property type="entry name" value="AB_hydrolase_fold"/>
</dbReference>
<dbReference type="AlphaFoldDB" id="A0AAW1NQD9"/>
<dbReference type="Proteomes" id="UP001465755">
    <property type="component" value="Unassembled WGS sequence"/>
</dbReference>
<evidence type="ECO:0000313" key="3">
    <source>
        <dbReference type="EMBL" id="KAK9793715.1"/>
    </source>
</evidence>
<reference evidence="3 4" key="1">
    <citation type="journal article" date="2024" name="Nat. Commun.">
        <title>Phylogenomics reveals the evolutionary origins of lichenization in chlorophyte algae.</title>
        <authorList>
            <person name="Puginier C."/>
            <person name="Libourel C."/>
            <person name="Otte J."/>
            <person name="Skaloud P."/>
            <person name="Haon M."/>
            <person name="Grisel S."/>
            <person name="Petersen M."/>
            <person name="Berrin J.G."/>
            <person name="Delaux P.M."/>
            <person name="Dal Grande F."/>
            <person name="Keller J."/>
        </authorList>
    </citation>
    <scope>NUCLEOTIDE SEQUENCE [LARGE SCALE GENOMIC DNA]</scope>
    <source>
        <strain evidence="3 4">SAG 2036</strain>
    </source>
</reference>
<sequence length="804" mass="86103">MAAVAAAGAAVVLYFYSQRSNRNTLCGFGGGERQALRSFGANPARFRDAHQAPSTWLEALYFFAEALRYMYGETLGRWRTADLLIGLVYLARKEREEHPVADIAKQGALIGSRTGLDKEQVLEEMREMERDREMQTIALAIRGTHSLKDIFTSLTGASKPHHMIDASGVVLGYSHFGMLAAARWVVSQTLQQLKDALQNNPGYRLKVIGHSLGGGTAALFTMIVRDLAPEFAEATCLAIACPACMTLELAHSCRGYVTTIVHGCDIIPTISPGNADVLREEVIASAWYEAFRNDMRSSVIVRAVESSLDRMTSATTAATSWTSDRLASASQSFRSCVAQRPKRDRYQQVDGDDSPTAHLTSPTADEASRAIEVASQWAEAAPEPRAQPSTESGLREPMRSRSPQQRRQADSSLASTSAPAEHDDSSRAGTAADSSVPASKNLTRWSLDSLRASGEASKNLYRNAGSLLYGAWFKECRSAPPAPINIPSTDNDSSLDPGEGGDPLSPIRSPAQVEMGSEGGSEDEGGMGEPSREALPTPQELFRDMHAVQVAVEAAEEAEAQGLMQPWTQTPRPGVFVGLASQRDGSGTASTSAAPADRGHISDSSTGEEPDEKEEQWKRCVFPAGRILHLVPIGLVPGMEKLAAASASSSAPADPPHNSPSGRSPSPSKESTVRFRPRQGDQSTISSPMFPEDDELAPTVVVGTKLGAKKSSGYQYGDTSAAATTALVTEAVATGGTLSSNRRANQALAAVRAEKYLLLENVPQEAYGRVRLCSTMISHHFIPSYLAALESAVQTYVESVESAL</sequence>
<feature type="region of interest" description="Disordered" evidence="1">
    <location>
        <begin position="332"/>
        <end position="438"/>
    </location>
</feature>
<organism evidence="3 4">
    <name type="scientific">Symbiochloris irregularis</name>
    <dbReference type="NCBI Taxonomy" id="706552"/>
    <lineage>
        <taxon>Eukaryota</taxon>
        <taxon>Viridiplantae</taxon>
        <taxon>Chlorophyta</taxon>
        <taxon>core chlorophytes</taxon>
        <taxon>Trebouxiophyceae</taxon>
        <taxon>Trebouxiales</taxon>
        <taxon>Trebouxiaceae</taxon>
        <taxon>Symbiochloris</taxon>
    </lineage>
</organism>
<dbReference type="Gene3D" id="3.40.50.1820">
    <property type="entry name" value="alpha/beta hydrolase"/>
    <property type="match status" value="1"/>
</dbReference>
<evidence type="ECO:0000259" key="2">
    <source>
        <dbReference type="Pfam" id="PF01764"/>
    </source>
</evidence>
<feature type="region of interest" description="Disordered" evidence="1">
    <location>
        <begin position="563"/>
        <end position="616"/>
    </location>
</feature>
<dbReference type="PANTHER" id="PTHR46023:SF6">
    <property type="entry name" value="LIPASE CLASS 3 FAMILY PROTEIN"/>
    <property type="match status" value="1"/>
</dbReference>
<dbReference type="SUPFAM" id="SSF53474">
    <property type="entry name" value="alpha/beta-Hydrolases"/>
    <property type="match status" value="1"/>
</dbReference>
<feature type="compositionally biased region" description="Low complexity" evidence="1">
    <location>
        <begin position="585"/>
        <end position="594"/>
    </location>
</feature>
<evidence type="ECO:0000313" key="4">
    <source>
        <dbReference type="Proteomes" id="UP001465755"/>
    </source>
</evidence>
<feature type="domain" description="Fungal lipase-type" evidence="2">
    <location>
        <begin position="139"/>
        <end position="272"/>
    </location>
</feature>
<feature type="region of interest" description="Disordered" evidence="1">
    <location>
        <begin position="646"/>
        <end position="694"/>
    </location>
</feature>
<feature type="region of interest" description="Disordered" evidence="1">
    <location>
        <begin position="483"/>
        <end position="534"/>
    </location>
</feature>
<dbReference type="EMBL" id="JALJOQ010000148">
    <property type="protein sequence ID" value="KAK9793715.1"/>
    <property type="molecule type" value="Genomic_DNA"/>
</dbReference>
<evidence type="ECO:0000256" key="1">
    <source>
        <dbReference type="SAM" id="MobiDB-lite"/>
    </source>
</evidence>
<keyword evidence="4" id="KW-1185">Reference proteome</keyword>
<gene>
    <name evidence="3" type="ORF">WJX73_006410</name>
</gene>
<protein>
    <recommendedName>
        <fullName evidence="2">Fungal lipase-type domain-containing protein</fullName>
    </recommendedName>
</protein>
<dbReference type="InterPro" id="IPR002921">
    <property type="entry name" value="Fungal_lipase-type"/>
</dbReference>
<dbReference type="CDD" id="cd00519">
    <property type="entry name" value="Lipase_3"/>
    <property type="match status" value="1"/>
</dbReference>
<feature type="compositionally biased region" description="Low complexity" evidence="1">
    <location>
        <begin position="400"/>
        <end position="412"/>
    </location>
</feature>
<accession>A0AAW1NQD9</accession>